<dbReference type="SUPFAM" id="SSF55874">
    <property type="entry name" value="ATPase domain of HSP90 chaperone/DNA topoisomerase II/histidine kinase"/>
    <property type="match status" value="1"/>
</dbReference>
<feature type="coiled-coil region" evidence="11">
    <location>
        <begin position="761"/>
        <end position="802"/>
    </location>
</feature>
<dbReference type="InterPro" id="IPR003594">
    <property type="entry name" value="HATPase_dom"/>
</dbReference>
<dbReference type="Pfam" id="PF12860">
    <property type="entry name" value="PAS_7"/>
    <property type="match status" value="1"/>
</dbReference>
<keyword evidence="9 12" id="KW-1133">Transmembrane helix</keyword>
<feature type="transmembrane region" description="Helical" evidence="12">
    <location>
        <begin position="417"/>
        <end position="438"/>
    </location>
</feature>
<dbReference type="Pfam" id="PF02518">
    <property type="entry name" value="HATPase_c"/>
    <property type="match status" value="1"/>
</dbReference>
<dbReference type="InterPro" id="IPR001789">
    <property type="entry name" value="Sig_transdc_resp-reg_receiver"/>
</dbReference>
<dbReference type="CDD" id="cd10322">
    <property type="entry name" value="SLC5sbd"/>
    <property type="match status" value="1"/>
</dbReference>
<feature type="transmembrane region" description="Helical" evidence="12">
    <location>
        <begin position="41"/>
        <end position="58"/>
    </location>
</feature>
<dbReference type="AlphaFoldDB" id="A0A3B0RKL7"/>
<evidence type="ECO:0000256" key="3">
    <source>
        <dbReference type="ARBA" id="ARBA00006434"/>
    </source>
</evidence>
<dbReference type="GO" id="GO:0000155">
    <property type="term" value="F:phosphorelay sensor kinase activity"/>
    <property type="evidence" value="ECO:0007669"/>
    <property type="project" value="InterPro"/>
</dbReference>
<evidence type="ECO:0000256" key="10">
    <source>
        <dbReference type="ARBA" id="ARBA00023136"/>
    </source>
</evidence>
<dbReference type="InterPro" id="IPR038377">
    <property type="entry name" value="Na/Glc_symporter_sf"/>
</dbReference>
<accession>A0A3B0RKL7</accession>
<dbReference type="Gene3D" id="3.40.50.2300">
    <property type="match status" value="1"/>
</dbReference>
<dbReference type="EMBL" id="UOED01000074">
    <property type="protein sequence ID" value="VAV92282.1"/>
    <property type="molecule type" value="Genomic_DNA"/>
</dbReference>
<feature type="transmembrane region" description="Helical" evidence="12">
    <location>
        <begin position="6"/>
        <end position="25"/>
    </location>
</feature>
<dbReference type="InterPro" id="IPR036890">
    <property type="entry name" value="HATPase_C_sf"/>
</dbReference>
<dbReference type="Pfam" id="PF00474">
    <property type="entry name" value="SSF"/>
    <property type="match status" value="1"/>
</dbReference>
<dbReference type="Gene3D" id="1.10.287.130">
    <property type="match status" value="1"/>
</dbReference>
<feature type="transmembrane region" description="Helical" evidence="12">
    <location>
        <begin position="165"/>
        <end position="182"/>
    </location>
</feature>
<dbReference type="Gene3D" id="1.20.1730.10">
    <property type="entry name" value="Sodium/glucose cotransporter"/>
    <property type="match status" value="1"/>
</dbReference>
<dbReference type="SUPFAM" id="SSF52172">
    <property type="entry name" value="CheY-like"/>
    <property type="match status" value="1"/>
</dbReference>
<dbReference type="InterPro" id="IPR004358">
    <property type="entry name" value="Sig_transdc_His_kin-like_C"/>
</dbReference>
<keyword evidence="5" id="KW-0597">Phosphoprotein</keyword>
<dbReference type="SUPFAM" id="SSF47384">
    <property type="entry name" value="Homodimeric domain of signal transducing histidine kinase"/>
    <property type="match status" value="1"/>
</dbReference>
<sequence length="1170" mass="128841">MLQNWVIITVSLGYVGLLFAIAYYGDKRSLPIDRPRNKYRAVIYSLTLAVYCTSWAFYGTSGQTAATGWIIAPTYLGSIVVLILGWPFLIKMITVSKKQNITSIADFLSSRYGKSRQLAILVSFVAAMGVIPYIALQLKAVSTSYNVLTGKVVQGFGGLSLWEDTAVFVAALMALFTILFGTRSIKSNEHHEGMMLAIAFESIVKLAAFTIVGLFITYGLFDGFGDISSRAAQDTAIQEIFRTGSQHSNFMTSVVLGMAAIFCLPRQFHVLVVENTEPGDVRLTRWLFPVYLLGMSLFIFPVAAAGLLTPAAGSNQDFYILTLPLTVGRTDLALLAFIGGLSAATSMVIVGAVALSTMVSNDVIMPIILRMKWLRLDERKDISWMLLMIRRVTIVAIMFMAYFYYRMVVSFDALASIGLLSMVLAAQFAPSIIGGLYWRGATHKGAMAGLCAGFLIWCYTLLVPLIARAGWVSSAILEDGPFGITFLRPESLLGMGGLSHVTHGLIWSLGLNLLFFIVISRLSRHSLIEHIQAATYVDSGFDGKKEQSLLIRSSAKASDLMALGERFVGTVQARQAFSNFAAERDEQLSPNSLAHDELIIFTEHLLAGVIGSATARVVINTSLQGQDMKLDDFVSIVDEASEVFRSNRTLLQKSLENINVGISVVDKDLYLVAWNRLYLEMFNYPEGLIYAGRFVGDVLDYNARQGYFGQKDMVREVQKRLDHLSRGTKYSYERTLPTGTVIEIHGHPLPGGGFVTSYSDITTHKQAAEALLRANEILEQRVTERTRELEAAKAEAEKANISKTRFLAAASHDLLQPLNAARLFTSALSEKNADDDMSPLIDHLGSSLNAVEGLLEGLLEISRLDAGVMAPQLSDFALETLLSELDLEFTAIARDLNIDFSMVSTGAIVHSDPKLLRRILQNFISNALRYTSEGRVLLGCRRRGAGHLEIQVWDTGQGISENKFEEIFIEFKQLKNNPDLEHKEQGLGLGLAIVERICRLLGHELTVKSTPGKGSMFSVILPLGQENAAVPSEIITADRPNVLPLDFSNLKVLCIDNDPDILTGMDILLSNWGCEIICCRGQADMGHMPDSFIPDIILADYHLDHAQNGIDLLRVLQSQWGRAIPGIVISADHTEEVKNQAMTEGYKFLRKPVKSAALRALISSLLIYRK</sequence>
<dbReference type="CDD" id="cd00082">
    <property type="entry name" value="HisKA"/>
    <property type="match status" value="1"/>
</dbReference>
<dbReference type="GO" id="GO:0005886">
    <property type="term" value="C:plasma membrane"/>
    <property type="evidence" value="ECO:0007669"/>
    <property type="project" value="TreeGrafter"/>
</dbReference>
<feature type="transmembrane region" description="Helical" evidence="12">
    <location>
        <begin position="194"/>
        <end position="221"/>
    </location>
</feature>
<dbReference type="FunFam" id="1.10.287.130:FF:000063">
    <property type="entry name" value="Hybrid sensor histidine kinase/response regulator"/>
    <property type="match status" value="1"/>
</dbReference>
<keyword evidence="7 12" id="KW-0812">Transmembrane</keyword>
<evidence type="ECO:0000259" key="14">
    <source>
        <dbReference type="PROSITE" id="PS50110"/>
    </source>
</evidence>
<evidence type="ECO:0000256" key="9">
    <source>
        <dbReference type="ARBA" id="ARBA00022989"/>
    </source>
</evidence>
<feature type="domain" description="Response regulatory" evidence="14">
    <location>
        <begin position="1051"/>
        <end position="1166"/>
    </location>
</feature>
<dbReference type="FunFam" id="3.30.565.10:FF:000049">
    <property type="entry name" value="Two-component sensor histidine kinase"/>
    <property type="match status" value="1"/>
</dbReference>
<dbReference type="PROSITE" id="PS50110">
    <property type="entry name" value="RESPONSE_REGULATORY"/>
    <property type="match status" value="1"/>
</dbReference>
<dbReference type="SMART" id="SM00448">
    <property type="entry name" value="REC"/>
    <property type="match status" value="1"/>
</dbReference>
<dbReference type="Gene3D" id="3.30.565.10">
    <property type="entry name" value="Histidine kinase-like ATPase, C-terminal domain"/>
    <property type="match status" value="1"/>
</dbReference>
<evidence type="ECO:0000256" key="11">
    <source>
        <dbReference type="SAM" id="Coils"/>
    </source>
</evidence>
<dbReference type="SUPFAM" id="SSF55785">
    <property type="entry name" value="PYP-like sensor domain (PAS domain)"/>
    <property type="match status" value="1"/>
</dbReference>
<comment type="catalytic activity">
    <reaction evidence="1">
        <text>ATP + protein L-histidine = ADP + protein N-phospho-L-histidine.</text>
        <dbReference type="EC" id="2.7.13.3"/>
    </reaction>
</comment>
<dbReference type="Pfam" id="PF00072">
    <property type="entry name" value="Response_reg"/>
    <property type="match status" value="1"/>
</dbReference>
<dbReference type="Gene3D" id="3.30.450.20">
    <property type="entry name" value="PAS domain"/>
    <property type="match status" value="1"/>
</dbReference>
<dbReference type="InterPro" id="IPR001734">
    <property type="entry name" value="Na/solute_symporter"/>
</dbReference>
<keyword evidence="10 12" id="KW-0472">Membrane</keyword>
<feature type="domain" description="Histidine kinase" evidence="13">
    <location>
        <begin position="809"/>
        <end position="1025"/>
    </location>
</feature>
<reference evidence="15" key="1">
    <citation type="submission" date="2018-06" db="EMBL/GenBank/DDBJ databases">
        <authorList>
            <person name="Zhirakovskaya E."/>
        </authorList>
    </citation>
    <scope>NUCLEOTIDE SEQUENCE</scope>
</reference>
<evidence type="ECO:0000256" key="1">
    <source>
        <dbReference type="ARBA" id="ARBA00000085"/>
    </source>
</evidence>
<evidence type="ECO:0000256" key="8">
    <source>
        <dbReference type="ARBA" id="ARBA00022777"/>
    </source>
</evidence>
<feature type="transmembrane region" description="Helical" evidence="12">
    <location>
        <begin position="286"/>
        <end position="312"/>
    </location>
</feature>
<keyword evidence="8" id="KW-0418">Kinase</keyword>
<keyword evidence="11" id="KW-0175">Coiled coil</keyword>
<dbReference type="PRINTS" id="PR00344">
    <property type="entry name" value="BCTRLSENSOR"/>
</dbReference>
<dbReference type="InterPro" id="IPR011006">
    <property type="entry name" value="CheY-like_superfamily"/>
</dbReference>
<name>A0A3B0RKL7_9ZZZZ</name>
<dbReference type="InterPro" id="IPR036097">
    <property type="entry name" value="HisK_dim/P_sf"/>
</dbReference>
<evidence type="ECO:0000256" key="2">
    <source>
        <dbReference type="ARBA" id="ARBA00004141"/>
    </source>
</evidence>
<dbReference type="CDD" id="cd00156">
    <property type="entry name" value="REC"/>
    <property type="match status" value="1"/>
</dbReference>
<evidence type="ECO:0000259" key="13">
    <source>
        <dbReference type="PROSITE" id="PS50109"/>
    </source>
</evidence>
<dbReference type="NCBIfam" id="NF041832">
    <property type="entry name" value="near_NosP_CTERM"/>
    <property type="match status" value="1"/>
</dbReference>
<feature type="transmembrane region" description="Helical" evidence="12">
    <location>
        <begin position="382"/>
        <end position="405"/>
    </location>
</feature>
<keyword evidence="6" id="KW-0808">Transferase</keyword>
<dbReference type="PANTHER" id="PTHR43047">
    <property type="entry name" value="TWO-COMPONENT HISTIDINE PROTEIN KINASE"/>
    <property type="match status" value="1"/>
</dbReference>
<feature type="transmembrane region" description="Helical" evidence="12">
    <location>
        <begin position="70"/>
        <end position="90"/>
    </location>
</feature>
<dbReference type="GO" id="GO:0022857">
    <property type="term" value="F:transmembrane transporter activity"/>
    <property type="evidence" value="ECO:0007669"/>
    <property type="project" value="InterPro"/>
</dbReference>
<feature type="transmembrane region" description="Helical" evidence="12">
    <location>
        <begin position="248"/>
        <end position="265"/>
    </location>
</feature>
<dbReference type="EC" id="2.7.13.3" evidence="4"/>
<comment type="subcellular location">
    <subcellularLocation>
        <location evidence="2">Membrane</location>
        <topology evidence="2">Multi-pass membrane protein</topology>
    </subcellularLocation>
</comment>
<dbReference type="InterPro" id="IPR035965">
    <property type="entry name" value="PAS-like_dom_sf"/>
</dbReference>
<evidence type="ECO:0000256" key="5">
    <source>
        <dbReference type="ARBA" id="ARBA00022553"/>
    </source>
</evidence>
<evidence type="ECO:0000256" key="7">
    <source>
        <dbReference type="ARBA" id="ARBA00022692"/>
    </source>
</evidence>
<evidence type="ECO:0000256" key="4">
    <source>
        <dbReference type="ARBA" id="ARBA00012438"/>
    </source>
</evidence>
<evidence type="ECO:0000256" key="6">
    <source>
        <dbReference type="ARBA" id="ARBA00022679"/>
    </source>
</evidence>
<dbReference type="PROSITE" id="PS50283">
    <property type="entry name" value="NA_SOLUT_SYMP_3"/>
    <property type="match status" value="1"/>
</dbReference>
<proteinExistence type="inferred from homology"/>
<dbReference type="PANTHER" id="PTHR43047:SF9">
    <property type="entry name" value="HISTIDINE KINASE"/>
    <property type="match status" value="1"/>
</dbReference>
<gene>
    <name evidence="15" type="ORF">MNBD_ALPHA02-909</name>
</gene>
<evidence type="ECO:0000256" key="12">
    <source>
        <dbReference type="SAM" id="Phobius"/>
    </source>
</evidence>
<dbReference type="InterPro" id="IPR003661">
    <property type="entry name" value="HisK_dim/P_dom"/>
</dbReference>
<dbReference type="PROSITE" id="PS50109">
    <property type="entry name" value="HIS_KIN"/>
    <property type="match status" value="1"/>
</dbReference>
<dbReference type="SMART" id="SM00387">
    <property type="entry name" value="HATPase_c"/>
    <property type="match status" value="1"/>
</dbReference>
<dbReference type="InterPro" id="IPR005467">
    <property type="entry name" value="His_kinase_dom"/>
</dbReference>
<comment type="similarity">
    <text evidence="3">Belongs to the sodium:solute symporter (SSF) (TC 2.A.21) family.</text>
</comment>
<feature type="transmembrane region" description="Helical" evidence="12">
    <location>
        <begin position="118"/>
        <end position="136"/>
    </location>
</feature>
<protein>
    <recommendedName>
        <fullName evidence="4">histidine kinase</fullName>
        <ecNumber evidence="4">2.7.13.3</ecNumber>
    </recommendedName>
</protein>
<dbReference type="SMART" id="SM00388">
    <property type="entry name" value="HisKA"/>
    <property type="match status" value="1"/>
</dbReference>
<dbReference type="GO" id="GO:0009927">
    <property type="term" value="F:histidine phosphotransfer kinase activity"/>
    <property type="evidence" value="ECO:0007669"/>
    <property type="project" value="TreeGrafter"/>
</dbReference>
<feature type="transmembrane region" description="Helical" evidence="12">
    <location>
        <begin position="450"/>
        <end position="477"/>
    </location>
</feature>
<feature type="transmembrane region" description="Helical" evidence="12">
    <location>
        <begin position="332"/>
        <end position="361"/>
    </location>
</feature>
<organism evidence="15">
    <name type="scientific">hydrothermal vent metagenome</name>
    <dbReference type="NCBI Taxonomy" id="652676"/>
    <lineage>
        <taxon>unclassified sequences</taxon>
        <taxon>metagenomes</taxon>
        <taxon>ecological metagenomes</taxon>
    </lineage>
</organism>
<evidence type="ECO:0000313" key="15">
    <source>
        <dbReference type="EMBL" id="VAV92282.1"/>
    </source>
</evidence>
<dbReference type="Pfam" id="PF00512">
    <property type="entry name" value="HisKA"/>
    <property type="match status" value="1"/>
</dbReference>